<dbReference type="PANTHER" id="PTHR31313:SF86">
    <property type="entry name" value="ZN(2)-C6 FUNGAL-TYPE DOMAIN-CONTAINING PROTEIN"/>
    <property type="match status" value="1"/>
</dbReference>
<keyword evidence="4" id="KW-0805">Transcription regulation</keyword>
<evidence type="ECO:0000256" key="8">
    <source>
        <dbReference type="SAM" id="MobiDB-lite"/>
    </source>
</evidence>
<evidence type="ECO:0000256" key="7">
    <source>
        <dbReference type="ARBA" id="ARBA00023242"/>
    </source>
</evidence>
<name>A0AAD6BVH0_9EURO</name>
<dbReference type="EMBL" id="JAPVEA010000009">
    <property type="protein sequence ID" value="KAJ5432102.1"/>
    <property type="molecule type" value="Genomic_DNA"/>
</dbReference>
<evidence type="ECO:0000256" key="6">
    <source>
        <dbReference type="ARBA" id="ARBA00023163"/>
    </source>
</evidence>
<dbReference type="InterPro" id="IPR001138">
    <property type="entry name" value="Zn2Cys6_DnaBD"/>
</dbReference>
<dbReference type="Pfam" id="PF00172">
    <property type="entry name" value="Zn_clus"/>
    <property type="match status" value="1"/>
</dbReference>
<dbReference type="GO" id="GO:0005634">
    <property type="term" value="C:nucleus"/>
    <property type="evidence" value="ECO:0007669"/>
    <property type="project" value="UniProtKB-SubCell"/>
</dbReference>
<sequence length="700" mass="77940">MPDAPEGVRKNRSCEFCRMRKVRCDGQKPSCRTCINHQRECFYKPSSLKPRPTQAVIDELRAENKELLTAIQRLKDGAGPERVRPTLQSIRDKDQGARQAVSLLSPLSSSNISLHNPDKTQDGAGESQHVHAAPDRASVNTSPYLSVDECGNFNNFGPSSAWQMVIETPRGVGTATAPNIQNTLVANAALSRQLEHQLATFDELDGVPIDLAIHLLDLHWNRQHHTFLLTYRPAIIRDLLEQGEFGSRFLLNAIFACVSKFSTRTEVCELAAGSHFFRRCDELINQENLLFNPSLPTVVGLLLLGSSYVARGLTTKGWLLTGYALRMIFDLGLHIDQEPTADDAIQIEIRRRIFWGAFICDKLQSLYLGRPFAIKLRDAHVSLELNDIMEEKEAWTAYVDTTIPSATNAITHGPHVSTCSVSCFQYFCLLSKIMTRIIDEFYVVGATVTGAQSSLRSIDDLLQKWEKNLPDGLRLDPTAHNSSNVVHAPNVMCLHVIYSTLVVLLHRPLVADGHLRSASPPAASWKRCSDAAERITRVVSSYRQLYGLRAAPYLISYGLYVACTIHVRNTGANTNEMGVDHRLLLACSLHWLEELAVPNPAVLRTVAIIHKLINTRGVDLSMYPEPAIVGITQTSANTMQGQNSEGAIPSIAATITDTRDYPNFFQSEWNESFSDDILYGVMDQQFSSFGEFMPEVDLLH</sequence>
<gene>
    <name evidence="10" type="ORF">N7458_011258</name>
</gene>
<evidence type="ECO:0000256" key="2">
    <source>
        <dbReference type="ARBA" id="ARBA00022723"/>
    </source>
</evidence>
<evidence type="ECO:0000256" key="1">
    <source>
        <dbReference type="ARBA" id="ARBA00004123"/>
    </source>
</evidence>
<keyword evidence="11" id="KW-1185">Reference proteome</keyword>
<feature type="domain" description="Zn(2)-C6 fungal-type" evidence="9">
    <location>
        <begin position="13"/>
        <end position="43"/>
    </location>
</feature>
<keyword evidence="2" id="KW-0479">Metal-binding</keyword>
<dbReference type="GO" id="GO:0000981">
    <property type="term" value="F:DNA-binding transcription factor activity, RNA polymerase II-specific"/>
    <property type="evidence" value="ECO:0007669"/>
    <property type="project" value="InterPro"/>
</dbReference>
<comment type="caution">
    <text evidence="10">The sequence shown here is derived from an EMBL/GenBank/DDBJ whole genome shotgun (WGS) entry which is preliminary data.</text>
</comment>
<dbReference type="SMART" id="SM00906">
    <property type="entry name" value="Fungal_trans"/>
    <property type="match status" value="1"/>
</dbReference>
<comment type="subcellular location">
    <subcellularLocation>
        <location evidence="1">Nucleus</location>
    </subcellularLocation>
</comment>
<feature type="region of interest" description="Disordered" evidence="8">
    <location>
        <begin position="106"/>
        <end position="137"/>
    </location>
</feature>
<dbReference type="GO" id="GO:0003677">
    <property type="term" value="F:DNA binding"/>
    <property type="evidence" value="ECO:0007669"/>
    <property type="project" value="UniProtKB-KW"/>
</dbReference>
<dbReference type="GeneID" id="81604883"/>
<reference evidence="10" key="2">
    <citation type="journal article" date="2023" name="IMA Fungus">
        <title>Comparative genomic study of the Penicillium genus elucidates a diverse pangenome and 15 lateral gene transfer events.</title>
        <authorList>
            <person name="Petersen C."/>
            <person name="Sorensen T."/>
            <person name="Nielsen M.R."/>
            <person name="Sondergaard T.E."/>
            <person name="Sorensen J.L."/>
            <person name="Fitzpatrick D.A."/>
            <person name="Frisvad J.C."/>
            <person name="Nielsen K.L."/>
        </authorList>
    </citation>
    <scope>NUCLEOTIDE SEQUENCE</scope>
    <source>
        <strain evidence="10">IBT 16125</strain>
    </source>
</reference>
<dbReference type="Proteomes" id="UP001213681">
    <property type="component" value="Unassembled WGS sequence"/>
</dbReference>
<accession>A0AAD6BVH0</accession>
<dbReference type="AlphaFoldDB" id="A0AAD6BVH0"/>
<keyword evidence="3" id="KW-0862">Zinc</keyword>
<dbReference type="PROSITE" id="PS50048">
    <property type="entry name" value="ZN2_CY6_FUNGAL_2"/>
    <property type="match status" value="1"/>
</dbReference>
<dbReference type="PANTHER" id="PTHR31313">
    <property type="entry name" value="TY1 ENHANCER ACTIVATOR"/>
    <property type="match status" value="1"/>
</dbReference>
<dbReference type="CDD" id="cd12148">
    <property type="entry name" value="fungal_TF_MHR"/>
    <property type="match status" value="1"/>
</dbReference>
<dbReference type="CDD" id="cd00067">
    <property type="entry name" value="GAL4"/>
    <property type="match status" value="1"/>
</dbReference>
<evidence type="ECO:0000313" key="10">
    <source>
        <dbReference type="EMBL" id="KAJ5432102.1"/>
    </source>
</evidence>
<dbReference type="Pfam" id="PF04082">
    <property type="entry name" value="Fungal_trans"/>
    <property type="match status" value="1"/>
</dbReference>
<dbReference type="PROSITE" id="PS00463">
    <property type="entry name" value="ZN2_CY6_FUNGAL_1"/>
    <property type="match status" value="1"/>
</dbReference>
<organism evidence="10 11">
    <name type="scientific">Penicillium daleae</name>
    <dbReference type="NCBI Taxonomy" id="63821"/>
    <lineage>
        <taxon>Eukaryota</taxon>
        <taxon>Fungi</taxon>
        <taxon>Dikarya</taxon>
        <taxon>Ascomycota</taxon>
        <taxon>Pezizomycotina</taxon>
        <taxon>Eurotiomycetes</taxon>
        <taxon>Eurotiomycetidae</taxon>
        <taxon>Eurotiales</taxon>
        <taxon>Aspergillaceae</taxon>
        <taxon>Penicillium</taxon>
    </lineage>
</organism>
<dbReference type="Gene3D" id="4.10.240.10">
    <property type="entry name" value="Zn(2)-C6 fungal-type DNA-binding domain"/>
    <property type="match status" value="1"/>
</dbReference>
<evidence type="ECO:0000313" key="11">
    <source>
        <dbReference type="Proteomes" id="UP001213681"/>
    </source>
</evidence>
<reference evidence="10" key="1">
    <citation type="submission" date="2022-12" db="EMBL/GenBank/DDBJ databases">
        <authorList>
            <person name="Petersen C."/>
        </authorList>
    </citation>
    <scope>NUCLEOTIDE SEQUENCE</scope>
    <source>
        <strain evidence="10">IBT 16125</strain>
    </source>
</reference>
<keyword evidence="6" id="KW-0804">Transcription</keyword>
<dbReference type="InterPro" id="IPR007219">
    <property type="entry name" value="XnlR_reg_dom"/>
</dbReference>
<evidence type="ECO:0000259" key="9">
    <source>
        <dbReference type="PROSITE" id="PS50048"/>
    </source>
</evidence>
<proteinExistence type="predicted"/>
<evidence type="ECO:0000256" key="3">
    <source>
        <dbReference type="ARBA" id="ARBA00022833"/>
    </source>
</evidence>
<dbReference type="SUPFAM" id="SSF57701">
    <property type="entry name" value="Zn2/Cys6 DNA-binding domain"/>
    <property type="match status" value="1"/>
</dbReference>
<protein>
    <recommendedName>
        <fullName evidence="9">Zn(2)-C6 fungal-type domain-containing protein</fullName>
    </recommendedName>
</protein>
<dbReference type="SMART" id="SM00066">
    <property type="entry name" value="GAL4"/>
    <property type="match status" value="1"/>
</dbReference>
<dbReference type="RefSeq" id="XP_056759394.1">
    <property type="nucleotide sequence ID" value="XM_056914640.1"/>
</dbReference>
<dbReference type="GO" id="GO:0008270">
    <property type="term" value="F:zinc ion binding"/>
    <property type="evidence" value="ECO:0007669"/>
    <property type="project" value="InterPro"/>
</dbReference>
<dbReference type="InterPro" id="IPR051615">
    <property type="entry name" value="Transcr_Regulatory_Elem"/>
</dbReference>
<dbReference type="GO" id="GO:0006351">
    <property type="term" value="P:DNA-templated transcription"/>
    <property type="evidence" value="ECO:0007669"/>
    <property type="project" value="InterPro"/>
</dbReference>
<evidence type="ECO:0000256" key="5">
    <source>
        <dbReference type="ARBA" id="ARBA00023125"/>
    </source>
</evidence>
<dbReference type="InterPro" id="IPR036864">
    <property type="entry name" value="Zn2-C6_fun-type_DNA-bd_sf"/>
</dbReference>
<keyword evidence="5" id="KW-0238">DNA-binding</keyword>
<keyword evidence="7" id="KW-0539">Nucleus</keyword>
<evidence type="ECO:0000256" key="4">
    <source>
        <dbReference type="ARBA" id="ARBA00023015"/>
    </source>
</evidence>